<feature type="transmembrane region" description="Helical" evidence="1">
    <location>
        <begin position="29"/>
        <end position="49"/>
    </location>
</feature>
<feature type="transmembrane region" description="Helical" evidence="1">
    <location>
        <begin position="55"/>
        <end position="73"/>
    </location>
</feature>
<sequence>MEYIGWIGALLFIISYLLLSLDYLSAQKYLYHILNALGALCLVINALVIDDYPNIFVNAVWGLIALVAVIKRMQPTIKGKSRGKI</sequence>
<keyword evidence="1" id="KW-0812">Transmembrane</keyword>
<dbReference type="Proteomes" id="UP000184240">
    <property type="component" value="Unassembled WGS sequence"/>
</dbReference>
<keyword evidence="1" id="KW-0472">Membrane</keyword>
<keyword evidence="1" id="KW-1133">Transmembrane helix</keyword>
<dbReference type="EMBL" id="FQXT01000001">
    <property type="protein sequence ID" value="SHH35705.1"/>
    <property type="molecule type" value="Genomic_DNA"/>
</dbReference>
<keyword evidence="6" id="KW-1185">Reference proteome</keyword>
<dbReference type="Proteomes" id="UP000290037">
    <property type="component" value="Unassembled WGS sequence"/>
</dbReference>
<evidence type="ECO:0000256" key="1">
    <source>
        <dbReference type="SAM" id="Phobius"/>
    </source>
</evidence>
<evidence type="ECO:0000313" key="5">
    <source>
        <dbReference type="Proteomes" id="UP000184240"/>
    </source>
</evidence>
<dbReference type="RefSeq" id="WP_072979069.1">
    <property type="nucleotide sequence ID" value="NZ_CAXPJH010000011.1"/>
</dbReference>
<dbReference type="Pfam" id="PF26604">
    <property type="entry name" value="CBU_0592"/>
    <property type="match status" value="1"/>
</dbReference>
<reference evidence="5" key="1">
    <citation type="submission" date="2016-11" db="EMBL/GenBank/DDBJ databases">
        <authorList>
            <person name="Varghese N."/>
            <person name="Submissions S."/>
        </authorList>
    </citation>
    <scope>NUCLEOTIDE SEQUENCE [LARGE SCALE GENOMIC DNA]</scope>
    <source>
        <strain evidence="5">DSM 19859</strain>
    </source>
</reference>
<proteinExistence type="predicted"/>
<evidence type="ECO:0000313" key="6">
    <source>
        <dbReference type="Proteomes" id="UP000290037"/>
    </source>
</evidence>
<gene>
    <name evidence="3" type="ORF">DSM01_2474</name>
    <name evidence="4" type="ORF">SAMN04487999_0002</name>
</gene>
<dbReference type="OrthoDB" id="826808at2"/>
<dbReference type="InterPro" id="IPR058058">
    <property type="entry name" value="CBU_0592-like"/>
</dbReference>
<evidence type="ECO:0000259" key="2">
    <source>
        <dbReference type="Pfam" id="PF26604"/>
    </source>
</evidence>
<dbReference type="STRING" id="573501.SAMN04487999_0002"/>
<protein>
    <recommendedName>
        <fullName evidence="2">CBU-0592-like domain-containing protein</fullName>
    </recommendedName>
</protein>
<reference evidence="3 6" key="3">
    <citation type="submission" date="2018-07" db="EMBL/GenBank/DDBJ databases">
        <title>Leeuwenhoekiella genomics.</title>
        <authorList>
            <person name="Tahon G."/>
            <person name="Willems A."/>
        </authorList>
    </citation>
    <scope>NUCLEOTIDE SEQUENCE [LARGE SCALE GENOMIC DNA]</scope>
    <source>
        <strain evidence="3 6">LMG 24856</strain>
    </source>
</reference>
<dbReference type="AlphaFoldDB" id="A0A1M5SB63"/>
<dbReference type="EMBL" id="QOVN01000004">
    <property type="protein sequence ID" value="RXG29011.1"/>
    <property type="molecule type" value="Genomic_DNA"/>
</dbReference>
<dbReference type="NCBIfam" id="NF047864">
    <property type="entry name" value="CBU_0592_membra"/>
    <property type="match status" value="1"/>
</dbReference>
<evidence type="ECO:0000313" key="3">
    <source>
        <dbReference type="EMBL" id="RXG29011.1"/>
    </source>
</evidence>
<organism evidence="4 5">
    <name type="scientific">Leeuwenhoekiella palythoae</name>
    <dbReference type="NCBI Taxonomy" id="573501"/>
    <lineage>
        <taxon>Bacteria</taxon>
        <taxon>Pseudomonadati</taxon>
        <taxon>Bacteroidota</taxon>
        <taxon>Flavobacteriia</taxon>
        <taxon>Flavobacteriales</taxon>
        <taxon>Flavobacteriaceae</taxon>
        <taxon>Leeuwenhoekiella</taxon>
    </lineage>
</organism>
<feature type="domain" description="CBU-0592-like" evidence="2">
    <location>
        <begin position="2"/>
        <end position="74"/>
    </location>
</feature>
<reference evidence="4" key="2">
    <citation type="submission" date="2016-11" db="EMBL/GenBank/DDBJ databases">
        <authorList>
            <person name="Jaros S."/>
            <person name="Januszkiewicz K."/>
            <person name="Wedrychowicz H."/>
        </authorList>
    </citation>
    <scope>NUCLEOTIDE SEQUENCE [LARGE SCALE GENOMIC DNA]</scope>
    <source>
        <strain evidence="4">DSM 19859</strain>
    </source>
</reference>
<feature type="transmembrane region" description="Helical" evidence="1">
    <location>
        <begin position="6"/>
        <end position="24"/>
    </location>
</feature>
<accession>A0A1M5SB63</accession>
<name>A0A1M5SB63_9FLAO</name>
<evidence type="ECO:0000313" key="4">
    <source>
        <dbReference type="EMBL" id="SHH35705.1"/>
    </source>
</evidence>